<name>A0A1I6BMV4_9PSEU</name>
<evidence type="ECO:0008006" key="3">
    <source>
        <dbReference type="Google" id="ProtNLM"/>
    </source>
</evidence>
<evidence type="ECO:0000313" key="2">
    <source>
        <dbReference type="Proteomes" id="UP000199137"/>
    </source>
</evidence>
<dbReference type="EMBL" id="FOWC01000037">
    <property type="protein sequence ID" value="SFQ82262.1"/>
    <property type="molecule type" value="Genomic_DNA"/>
</dbReference>
<organism evidence="1 2">
    <name type="scientific">Amycolatopsis rubida</name>
    <dbReference type="NCBI Taxonomy" id="112413"/>
    <lineage>
        <taxon>Bacteria</taxon>
        <taxon>Bacillati</taxon>
        <taxon>Actinomycetota</taxon>
        <taxon>Actinomycetes</taxon>
        <taxon>Pseudonocardiales</taxon>
        <taxon>Pseudonocardiaceae</taxon>
        <taxon>Amycolatopsis</taxon>
    </lineage>
</organism>
<protein>
    <recommendedName>
        <fullName evidence="3">Glycosyltransferase</fullName>
    </recommendedName>
</protein>
<dbReference type="Proteomes" id="UP000199137">
    <property type="component" value="Unassembled WGS sequence"/>
</dbReference>
<accession>A0A1I6BMV4</accession>
<dbReference type="AlphaFoldDB" id="A0A1I6BMV4"/>
<proteinExistence type="predicted"/>
<evidence type="ECO:0000313" key="1">
    <source>
        <dbReference type="EMBL" id="SFQ82262.1"/>
    </source>
</evidence>
<sequence length="393" mass="41231">MPVVIVLPAHAHTATIGMVARHVEDAVLAGARGRPVCTVLVDTSDRKDPSTQMRFASSGLCAAHVVLTLPGASWGAAVGRGLRHAAQVGAGEVVLADPGMPADLEAPADESRLAAALRRLREQDRPGAVCSPLAAPWWQRLLAIHVLRPLCAPALGLTLVDPQARTLVLSGDAVSNALAPAWGLMHTGWEHGHGLGLLAAVREAGLDVGQTLPRVPHPEAFARSMSRDPVDRGEASALLPIALRLASVASPPREPAPVVPWVADLGLAREQLPPPEVFTAMLTQCSRRAQVLASRRGDAAGWPEPLLNSWHAARTLRADIPAIAERLWLAYLARLAPWLRFGASAGGYALPARHSVVAAARQFLLATGTPVMAERTAEDVSGESTAPPLPGTG</sequence>
<reference evidence="1 2" key="1">
    <citation type="submission" date="2016-10" db="EMBL/GenBank/DDBJ databases">
        <authorList>
            <person name="de Groot N.N."/>
        </authorList>
    </citation>
    <scope>NUCLEOTIDE SEQUENCE [LARGE SCALE GENOMIC DNA]</scope>
    <source>
        <strain evidence="1 2">DSM 44637</strain>
    </source>
</reference>
<gene>
    <name evidence="1" type="ORF">SAMN05421854_1374</name>
</gene>